<feature type="domain" description="Transglutaminase-like" evidence="1">
    <location>
        <begin position="157"/>
        <end position="222"/>
    </location>
</feature>
<keyword evidence="3" id="KW-1185">Reference proteome</keyword>
<dbReference type="SUPFAM" id="SSF54001">
    <property type="entry name" value="Cysteine proteinases"/>
    <property type="match status" value="1"/>
</dbReference>
<comment type="caution">
    <text evidence="2">The sequence shown here is derived from an EMBL/GenBank/DDBJ whole genome shotgun (WGS) entry which is preliminary data.</text>
</comment>
<dbReference type="Proteomes" id="UP001148313">
    <property type="component" value="Unassembled WGS sequence"/>
</dbReference>
<gene>
    <name evidence="2" type="ORF">OOZ53_02630</name>
</gene>
<dbReference type="Pfam" id="PF08379">
    <property type="entry name" value="Bact_transglu_N"/>
    <property type="match status" value="1"/>
</dbReference>
<dbReference type="Pfam" id="PF01841">
    <property type="entry name" value="Transglut_core"/>
    <property type="match status" value="1"/>
</dbReference>
<dbReference type="Gene3D" id="3.10.620.30">
    <property type="match status" value="1"/>
</dbReference>
<evidence type="ECO:0000313" key="3">
    <source>
        <dbReference type="Proteomes" id="UP001148313"/>
    </source>
</evidence>
<reference evidence="2" key="1">
    <citation type="submission" date="2022-11" db="EMBL/GenBank/DDBJ databases">
        <title>Hoeflea poritis sp. nov., isolated from scleractinian coral Porites lutea.</title>
        <authorList>
            <person name="Zhang G."/>
            <person name="Wei Q."/>
            <person name="Cai L."/>
        </authorList>
    </citation>
    <scope>NUCLEOTIDE SEQUENCE</scope>
    <source>
        <strain evidence="2">E7-10</strain>
    </source>
</reference>
<dbReference type="PANTHER" id="PTHR33490:SF6">
    <property type="entry name" value="SLL1049 PROTEIN"/>
    <property type="match status" value="1"/>
</dbReference>
<dbReference type="SMART" id="SM00460">
    <property type="entry name" value="TGc"/>
    <property type="match status" value="1"/>
</dbReference>
<protein>
    <submittedName>
        <fullName evidence="2">Transglutaminase family protein</fullName>
    </submittedName>
</protein>
<dbReference type="InterPro" id="IPR038765">
    <property type="entry name" value="Papain-like_cys_pep_sf"/>
</dbReference>
<accession>A0ABT4VJL9</accession>
<organism evidence="2 3">
    <name type="scientific">Hoeflea poritis</name>
    <dbReference type="NCBI Taxonomy" id="2993659"/>
    <lineage>
        <taxon>Bacteria</taxon>
        <taxon>Pseudomonadati</taxon>
        <taxon>Pseudomonadota</taxon>
        <taxon>Alphaproteobacteria</taxon>
        <taxon>Hyphomicrobiales</taxon>
        <taxon>Rhizobiaceae</taxon>
        <taxon>Hoeflea</taxon>
    </lineage>
</organism>
<dbReference type="EMBL" id="JAPJZH010000001">
    <property type="protein sequence ID" value="MDA4844223.1"/>
    <property type="molecule type" value="Genomic_DNA"/>
</dbReference>
<sequence length="269" mass="28997">MRLSVRHRSEYGYEPAAARVSLRLKLFPSVYDGQSVEGWTVTVNGDPVAPIYITGYGDEIALWQSEGAVSRVEVLANGVVSTEDKSGVVRDLPKKPPSSIFLRDTDLTRADEAIRTLAEAARKEDALETTHALSLAVREAIDYRPEATTATTTAAEAMAIGAGVCQDHSHVLISACRALDIPARYVTGYLKAADDEDELLETHAWVEAHIRQFGWVGLDPSNGISPTDHYIRIACGLDADDATPIKGHVVGGSQITLSADVAVSDNQQQ</sequence>
<dbReference type="InterPro" id="IPR002931">
    <property type="entry name" value="Transglutaminase-like"/>
</dbReference>
<dbReference type="InterPro" id="IPR013589">
    <property type="entry name" value="Bac_transglu_N"/>
</dbReference>
<dbReference type="RefSeq" id="WP_271087745.1">
    <property type="nucleotide sequence ID" value="NZ_JAPJZH010000001.1"/>
</dbReference>
<evidence type="ECO:0000313" key="2">
    <source>
        <dbReference type="EMBL" id="MDA4844223.1"/>
    </source>
</evidence>
<proteinExistence type="predicted"/>
<dbReference type="PANTHER" id="PTHR33490">
    <property type="entry name" value="BLR5614 PROTEIN-RELATED"/>
    <property type="match status" value="1"/>
</dbReference>
<name>A0ABT4VJL9_9HYPH</name>
<evidence type="ECO:0000259" key="1">
    <source>
        <dbReference type="SMART" id="SM00460"/>
    </source>
</evidence>